<gene>
    <name evidence="1" type="ORF">AsFPU1_4159</name>
</gene>
<name>A0A401IN98_APHSA</name>
<evidence type="ECO:0008006" key="3">
    <source>
        <dbReference type="Google" id="ProtNLM"/>
    </source>
</evidence>
<evidence type="ECO:0000313" key="2">
    <source>
        <dbReference type="Proteomes" id="UP000287247"/>
    </source>
</evidence>
<keyword evidence="2" id="KW-1185">Reference proteome</keyword>
<evidence type="ECO:0000313" key="1">
    <source>
        <dbReference type="EMBL" id="GBF82725.1"/>
    </source>
</evidence>
<sequence length="66" mass="7451">MQTPIALEVEIPEDTYQSLTTFLESHSQWDFNEVVAVAVSHFLTQQKVKTNSLTSPGSHYPTINPF</sequence>
<dbReference type="Proteomes" id="UP000287247">
    <property type="component" value="Unassembled WGS sequence"/>
</dbReference>
<reference evidence="2" key="1">
    <citation type="submission" date="2017-05" db="EMBL/GenBank/DDBJ databases">
        <title>Physiological properties and genetic analysis related to exopolysaccharide production of fresh-water unicellular cyanobacterium Aphanothece sacrum, Suizenji Nori, that has been cultured as a food source in Japan.</title>
        <authorList>
            <person name="Kanesaki Y."/>
            <person name="Yoshikawa S."/>
            <person name="Ohki K."/>
        </authorList>
    </citation>
    <scope>NUCLEOTIDE SEQUENCE [LARGE SCALE GENOMIC DNA]</scope>
    <source>
        <strain evidence="2">FPU1</strain>
    </source>
</reference>
<proteinExistence type="predicted"/>
<dbReference type="InterPro" id="IPR021231">
    <property type="entry name" value="DUF2811"/>
</dbReference>
<dbReference type="Pfam" id="PF10929">
    <property type="entry name" value="DUF2811"/>
    <property type="match status" value="1"/>
</dbReference>
<organism evidence="1 2">
    <name type="scientific">Aphanothece sacrum FPU1</name>
    <dbReference type="NCBI Taxonomy" id="1920663"/>
    <lineage>
        <taxon>Bacteria</taxon>
        <taxon>Bacillati</taxon>
        <taxon>Cyanobacteriota</taxon>
        <taxon>Cyanophyceae</taxon>
        <taxon>Oscillatoriophycideae</taxon>
        <taxon>Chroococcales</taxon>
        <taxon>Aphanothecaceae</taxon>
        <taxon>Aphanothece</taxon>
    </lineage>
</organism>
<dbReference type="AlphaFoldDB" id="A0A401IN98"/>
<accession>A0A401IN98</accession>
<dbReference type="EMBL" id="BDQK01000017">
    <property type="protein sequence ID" value="GBF82725.1"/>
    <property type="molecule type" value="Genomic_DNA"/>
</dbReference>
<protein>
    <recommendedName>
        <fullName evidence="3">DUF2811 domain-containing protein</fullName>
    </recommendedName>
</protein>
<dbReference type="OrthoDB" id="515579at2"/>
<dbReference type="RefSeq" id="WP_124973285.1">
    <property type="nucleotide sequence ID" value="NZ_BDQK01000017.1"/>
</dbReference>
<comment type="caution">
    <text evidence="1">The sequence shown here is derived from an EMBL/GenBank/DDBJ whole genome shotgun (WGS) entry which is preliminary data.</text>
</comment>